<dbReference type="PANTHER" id="PTHR13799">
    <property type="entry name" value="NGG1 INTERACTING FACTOR 3"/>
    <property type="match status" value="1"/>
</dbReference>
<comment type="similarity">
    <text evidence="1">Belongs to the GTP cyclohydrolase I type 2/NIF3 family.</text>
</comment>
<evidence type="ECO:0000256" key="3">
    <source>
        <dbReference type="PIRSR" id="PIRSR602678-1"/>
    </source>
</evidence>
<keyword evidence="7" id="KW-1185">Reference proteome</keyword>
<dbReference type="Gene3D" id="3.40.1390.30">
    <property type="entry name" value="NIF3 (NGG1p interacting factor 3)-like"/>
    <property type="match status" value="1"/>
</dbReference>
<keyword evidence="5" id="KW-1133">Transmembrane helix</keyword>
<dbReference type="Pfam" id="PF01784">
    <property type="entry name" value="DUF34_NIF3"/>
    <property type="match status" value="1"/>
</dbReference>
<feature type="repeat" description="WD" evidence="4">
    <location>
        <begin position="1"/>
        <end position="29"/>
    </location>
</feature>
<dbReference type="AlphaFoldDB" id="A0A423U835"/>
<dbReference type="EMBL" id="QCYY01000492">
    <property type="protein sequence ID" value="ROT84821.1"/>
    <property type="molecule type" value="Genomic_DNA"/>
</dbReference>
<dbReference type="InterPro" id="IPR015943">
    <property type="entry name" value="WD40/YVTN_repeat-like_dom_sf"/>
</dbReference>
<keyword evidence="5" id="KW-0812">Transmembrane</keyword>
<dbReference type="STRING" id="6689.A0A423U835"/>
<keyword evidence="5" id="KW-0472">Membrane</keyword>
<comment type="caution">
    <text evidence="6">The sequence shown here is derived from an EMBL/GenBank/DDBJ whole genome shotgun (WGS) entry which is preliminary data.</text>
</comment>
<dbReference type="Proteomes" id="UP000283509">
    <property type="component" value="Unassembled WGS sequence"/>
</dbReference>
<dbReference type="SUPFAM" id="SSF102705">
    <property type="entry name" value="NIF3 (NGG1p interacting factor 3)-like"/>
    <property type="match status" value="1"/>
</dbReference>
<keyword evidence="3" id="KW-0479">Metal-binding</keyword>
<dbReference type="InterPro" id="IPR001680">
    <property type="entry name" value="WD40_rpt"/>
</dbReference>
<evidence type="ECO:0000256" key="2">
    <source>
        <dbReference type="ARBA" id="ARBA00019069"/>
    </source>
</evidence>
<dbReference type="InterPro" id="IPR002678">
    <property type="entry name" value="DUF34/NIF3"/>
</dbReference>
<reference evidence="6 7" key="2">
    <citation type="submission" date="2019-01" db="EMBL/GenBank/DDBJ databases">
        <title>The decoding of complex shrimp genome reveals the adaptation for benthos swimmer, frequently molting mechanism and breeding impact on genome.</title>
        <authorList>
            <person name="Sun Y."/>
            <person name="Gao Y."/>
            <person name="Yu Y."/>
        </authorList>
    </citation>
    <scope>NUCLEOTIDE SEQUENCE [LARGE SCALE GENOMIC DNA]</scope>
    <source>
        <tissue evidence="6">Muscle</tissue>
    </source>
</reference>
<evidence type="ECO:0000256" key="5">
    <source>
        <dbReference type="SAM" id="Phobius"/>
    </source>
</evidence>
<gene>
    <name evidence="6" type="ORF">C7M84_021984</name>
</gene>
<dbReference type="InterPro" id="IPR036322">
    <property type="entry name" value="WD40_repeat_dom_sf"/>
</dbReference>
<dbReference type="GO" id="GO:0016787">
    <property type="term" value="F:hydrolase activity"/>
    <property type="evidence" value="ECO:0007669"/>
    <property type="project" value="UniProtKB-KW"/>
</dbReference>
<dbReference type="FunFam" id="3.40.1390.30:FF:000001">
    <property type="entry name" value="GTP cyclohydrolase 1 type 2"/>
    <property type="match status" value="1"/>
</dbReference>
<keyword evidence="4" id="KW-0853">WD repeat</keyword>
<reference evidence="6 7" key="1">
    <citation type="submission" date="2018-04" db="EMBL/GenBank/DDBJ databases">
        <authorList>
            <person name="Zhang X."/>
            <person name="Yuan J."/>
            <person name="Li F."/>
            <person name="Xiang J."/>
        </authorList>
    </citation>
    <scope>NUCLEOTIDE SEQUENCE [LARGE SCALE GENOMIC DNA]</scope>
    <source>
        <tissue evidence="6">Muscle</tissue>
    </source>
</reference>
<feature type="transmembrane region" description="Helical" evidence="5">
    <location>
        <begin position="276"/>
        <end position="301"/>
    </location>
</feature>
<dbReference type="SUPFAM" id="SSF50978">
    <property type="entry name" value="WD40 repeat-like"/>
    <property type="match status" value="1"/>
</dbReference>
<organism evidence="6 7">
    <name type="scientific">Penaeus vannamei</name>
    <name type="common">Whiteleg shrimp</name>
    <name type="synonym">Litopenaeus vannamei</name>
    <dbReference type="NCBI Taxonomy" id="6689"/>
    <lineage>
        <taxon>Eukaryota</taxon>
        <taxon>Metazoa</taxon>
        <taxon>Ecdysozoa</taxon>
        <taxon>Arthropoda</taxon>
        <taxon>Crustacea</taxon>
        <taxon>Multicrustacea</taxon>
        <taxon>Malacostraca</taxon>
        <taxon>Eumalacostraca</taxon>
        <taxon>Eucarida</taxon>
        <taxon>Decapoda</taxon>
        <taxon>Dendrobranchiata</taxon>
        <taxon>Penaeoidea</taxon>
        <taxon>Penaeidae</taxon>
        <taxon>Penaeus</taxon>
    </lineage>
</organism>
<dbReference type="Gene3D" id="2.130.10.10">
    <property type="entry name" value="YVTN repeat-like/Quinoprotein amine dehydrogenase"/>
    <property type="match status" value="1"/>
</dbReference>
<proteinExistence type="inferred from homology"/>
<name>A0A423U835_PENVA</name>
<feature type="binding site" evidence="3">
    <location>
        <position position="153"/>
    </location>
    <ligand>
        <name>a divalent metal cation</name>
        <dbReference type="ChEBI" id="CHEBI:60240"/>
        <label>1</label>
    </ligand>
</feature>
<dbReference type="Pfam" id="PF00400">
    <property type="entry name" value="WD40"/>
    <property type="match status" value="1"/>
</dbReference>
<keyword evidence="6" id="KW-0378">Hydrolase</keyword>
<dbReference type="OrthoDB" id="284782at2759"/>
<evidence type="ECO:0000256" key="4">
    <source>
        <dbReference type="PROSITE-ProRule" id="PRU00221"/>
    </source>
</evidence>
<sequence>MSTVWSLAFDSSGHRLASCSDDRTIRIWQEYLPGNSEGVATPEKEPVWNMKINEVVSCLNNLAPTSLAESWDNVGLLVEPYTRRDIKKMLLTNDLTEAVMDEAEELGVNFILSYHPPLFRPIKRITYNAWKERIAARCLEKGIAVYSPHTSYDALKGGVNDWLIEAFGEGLVSPIQASTTFPSFSHKVTVAAADEPEALELRDKFASHLDKSQNVTSCSSPSQPYCRLVLSRQYAFSHLLNSSLDVLHYSACSVSPRILRFSSSHLLSYYSTRVSFGGLLLLFSSYISCLLFSLLNICAYSSSRSNGILRRLSYVLSAVYSTVQSKSGPTAHSPLSTLILTSSSAHSPTKLNVLPSERVSSRYSLSS</sequence>
<dbReference type="PANTHER" id="PTHR13799:SF13">
    <property type="entry name" value="NIF3-LIKE PROTEIN 1"/>
    <property type="match status" value="1"/>
</dbReference>
<feature type="binding site" evidence="3">
    <location>
        <position position="115"/>
    </location>
    <ligand>
        <name>a divalent metal cation</name>
        <dbReference type="ChEBI" id="CHEBI:60240"/>
        <label>1</label>
    </ligand>
</feature>
<protein>
    <recommendedName>
        <fullName evidence="2">NIF3-like protein 1</fullName>
    </recommendedName>
</protein>
<dbReference type="GO" id="GO:0005739">
    <property type="term" value="C:mitochondrion"/>
    <property type="evidence" value="ECO:0007669"/>
    <property type="project" value="TreeGrafter"/>
</dbReference>
<dbReference type="GO" id="GO:0046872">
    <property type="term" value="F:metal ion binding"/>
    <property type="evidence" value="ECO:0007669"/>
    <property type="project" value="UniProtKB-KW"/>
</dbReference>
<dbReference type="InterPro" id="IPR036069">
    <property type="entry name" value="DUF34/NIF3_sf"/>
</dbReference>
<dbReference type="PROSITE" id="PS50294">
    <property type="entry name" value="WD_REPEATS_REGION"/>
    <property type="match status" value="1"/>
</dbReference>
<evidence type="ECO:0000313" key="7">
    <source>
        <dbReference type="Proteomes" id="UP000283509"/>
    </source>
</evidence>
<accession>A0A423U835</accession>
<evidence type="ECO:0000256" key="1">
    <source>
        <dbReference type="ARBA" id="ARBA00006964"/>
    </source>
</evidence>
<evidence type="ECO:0000313" key="6">
    <source>
        <dbReference type="EMBL" id="ROT84821.1"/>
    </source>
</evidence>
<dbReference type="PROSITE" id="PS50082">
    <property type="entry name" value="WD_REPEATS_2"/>
    <property type="match status" value="1"/>
</dbReference>